<accession>A0A0C9YWE2</accession>
<reference evidence="1 2" key="1">
    <citation type="submission" date="2014-04" db="EMBL/GenBank/DDBJ databases">
        <authorList>
            <consortium name="DOE Joint Genome Institute"/>
            <person name="Kuo A."/>
            <person name="Kohler A."/>
            <person name="Costa M.D."/>
            <person name="Nagy L.G."/>
            <person name="Floudas D."/>
            <person name="Copeland A."/>
            <person name="Barry K.W."/>
            <person name="Cichocki N."/>
            <person name="Veneault-Fourrey C."/>
            <person name="LaButti K."/>
            <person name="Lindquist E.A."/>
            <person name="Lipzen A."/>
            <person name="Lundell T."/>
            <person name="Morin E."/>
            <person name="Murat C."/>
            <person name="Sun H."/>
            <person name="Tunlid A."/>
            <person name="Henrissat B."/>
            <person name="Grigoriev I.V."/>
            <person name="Hibbett D.S."/>
            <person name="Martin F."/>
            <person name="Nordberg H.P."/>
            <person name="Cantor M.N."/>
            <person name="Hua S.X."/>
        </authorList>
    </citation>
    <scope>NUCLEOTIDE SEQUENCE [LARGE SCALE GENOMIC DNA]</scope>
    <source>
        <strain evidence="1 2">441</strain>
    </source>
</reference>
<keyword evidence="2" id="KW-1185">Reference proteome</keyword>
<organism evidence="1 2">
    <name type="scientific">Pisolithus microcarpus 441</name>
    <dbReference type="NCBI Taxonomy" id="765257"/>
    <lineage>
        <taxon>Eukaryota</taxon>
        <taxon>Fungi</taxon>
        <taxon>Dikarya</taxon>
        <taxon>Basidiomycota</taxon>
        <taxon>Agaricomycotina</taxon>
        <taxon>Agaricomycetes</taxon>
        <taxon>Agaricomycetidae</taxon>
        <taxon>Boletales</taxon>
        <taxon>Sclerodermatineae</taxon>
        <taxon>Pisolithaceae</taxon>
        <taxon>Pisolithus</taxon>
    </lineage>
</organism>
<sequence length="116" mass="13594">MPMQDDARAVPRAFAAAVDYRVRSCTFAKQWRRPRLRANFRIRRIQYICSENSIICQIGVVGSILRSSLWKQLTAARIWMWRIWLSIVLRLSCRSNNLLQLARVALLCQTATTWHC</sequence>
<proteinExistence type="predicted"/>
<evidence type="ECO:0000313" key="2">
    <source>
        <dbReference type="Proteomes" id="UP000054018"/>
    </source>
</evidence>
<dbReference type="HOGENOM" id="CLU_2097772_0_0_1"/>
<name>A0A0C9YWE2_9AGAM</name>
<gene>
    <name evidence="1" type="ORF">PISMIDRAFT_687960</name>
</gene>
<reference evidence="2" key="2">
    <citation type="submission" date="2015-01" db="EMBL/GenBank/DDBJ databases">
        <title>Evolutionary Origins and Diversification of the Mycorrhizal Mutualists.</title>
        <authorList>
            <consortium name="DOE Joint Genome Institute"/>
            <consortium name="Mycorrhizal Genomics Consortium"/>
            <person name="Kohler A."/>
            <person name="Kuo A."/>
            <person name="Nagy L.G."/>
            <person name="Floudas D."/>
            <person name="Copeland A."/>
            <person name="Barry K.W."/>
            <person name="Cichocki N."/>
            <person name="Veneault-Fourrey C."/>
            <person name="LaButti K."/>
            <person name="Lindquist E.A."/>
            <person name="Lipzen A."/>
            <person name="Lundell T."/>
            <person name="Morin E."/>
            <person name="Murat C."/>
            <person name="Riley R."/>
            <person name="Ohm R."/>
            <person name="Sun H."/>
            <person name="Tunlid A."/>
            <person name="Henrissat B."/>
            <person name="Grigoriev I.V."/>
            <person name="Hibbett D.S."/>
            <person name="Martin F."/>
        </authorList>
    </citation>
    <scope>NUCLEOTIDE SEQUENCE [LARGE SCALE GENOMIC DNA]</scope>
    <source>
        <strain evidence="2">441</strain>
    </source>
</reference>
<dbReference type="EMBL" id="KN833937">
    <property type="protein sequence ID" value="KIK14457.1"/>
    <property type="molecule type" value="Genomic_DNA"/>
</dbReference>
<dbReference type="Proteomes" id="UP000054018">
    <property type="component" value="Unassembled WGS sequence"/>
</dbReference>
<protein>
    <submittedName>
        <fullName evidence="1">Uncharacterized protein</fullName>
    </submittedName>
</protein>
<evidence type="ECO:0000313" key="1">
    <source>
        <dbReference type="EMBL" id="KIK14457.1"/>
    </source>
</evidence>
<dbReference type="AlphaFoldDB" id="A0A0C9YWE2"/>